<dbReference type="PANTHER" id="PTHR23517">
    <property type="entry name" value="RESISTANCE PROTEIN MDTM, PUTATIVE-RELATED-RELATED"/>
    <property type="match status" value="1"/>
</dbReference>
<feature type="transmembrane region" description="Helical" evidence="7">
    <location>
        <begin position="206"/>
        <end position="231"/>
    </location>
</feature>
<reference evidence="8" key="1">
    <citation type="submission" date="2019-01" db="EMBL/GenBank/DDBJ databases">
        <authorList>
            <consortium name="Genoscope - CEA"/>
            <person name="William W."/>
        </authorList>
    </citation>
    <scope>NUCLEOTIDE SEQUENCE</scope>
    <source>
        <strain evidence="8">CR-1</strain>
    </source>
</reference>
<keyword evidence="6 7" id="KW-0472">Membrane</keyword>
<gene>
    <name evidence="8" type="ORF">EPICR_30343</name>
</gene>
<feature type="transmembrane region" description="Helical" evidence="7">
    <location>
        <begin position="166"/>
        <end position="185"/>
    </location>
</feature>
<dbReference type="AlphaFoldDB" id="A0A484HLD2"/>
<dbReference type="GO" id="GO:0005886">
    <property type="term" value="C:plasma membrane"/>
    <property type="evidence" value="ECO:0007669"/>
    <property type="project" value="UniProtKB-SubCell"/>
</dbReference>
<evidence type="ECO:0000256" key="3">
    <source>
        <dbReference type="ARBA" id="ARBA00022475"/>
    </source>
</evidence>
<evidence type="ECO:0008006" key="9">
    <source>
        <dbReference type="Google" id="ProtNLM"/>
    </source>
</evidence>
<dbReference type="InterPro" id="IPR036259">
    <property type="entry name" value="MFS_trans_sf"/>
</dbReference>
<keyword evidence="4 7" id="KW-0812">Transmembrane</keyword>
<dbReference type="Gene3D" id="1.20.1250.20">
    <property type="entry name" value="MFS general substrate transporter like domains"/>
    <property type="match status" value="2"/>
</dbReference>
<feature type="transmembrane region" description="Helical" evidence="7">
    <location>
        <begin position="345"/>
        <end position="363"/>
    </location>
</feature>
<dbReference type="InterPro" id="IPR050171">
    <property type="entry name" value="MFS_Transporters"/>
</dbReference>
<dbReference type="GO" id="GO:0022857">
    <property type="term" value="F:transmembrane transporter activity"/>
    <property type="evidence" value="ECO:0007669"/>
    <property type="project" value="InterPro"/>
</dbReference>
<protein>
    <recommendedName>
        <fullName evidence="9">Major facilitator superfamily (MFS) profile domain-containing protein</fullName>
    </recommendedName>
</protein>
<evidence type="ECO:0000256" key="2">
    <source>
        <dbReference type="ARBA" id="ARBA00022448"/>
    </source>
</evidence>
<accession>A0A484HLD2</accession>
<evidence type="ECO:0000256" key="6">
    <source>
        <dbReference type="ARBA" id="ARBA00023136"/>
    </source>
</evidence>
<name>A0A484HLD2_9BACT</name>
<dbReference type="PANTHER" id="PTHR23517:SF2">
    <property type="entry name" value="MULTIDRUG RESISTANCE PROTEIN MDTH"/>
    <property type="match status" value="1"/>
</dbReference>
<keyword evidence="5 7" id="KW-1133">Transmembrane helix</keyword>
<feature type="transmembrane region" description="Helical" evidence="7">
    <location>
        <begin position="251"/>
        <end position="274"/>
    </location>
</feature>
<feature type="transmembrane region" description="Helical" evidence="7">
    <location>
        <begin position="375"/>
        <end position="396"/>
    </location>
</feature>
<feature type="transmembrane region" description="Helical" evidence="7">
    <location>
        <begin position="286"/>
        <end position="305"/>
    </location>
</feature>
<keyword evidence="3" id="KW-1003">Cell membrane</keyword>
<feature type="transmembrane region" description="Helical" evidence="7">
    <location>
        <begin position="43"/>
        <end position="64"/>
    </location>
</feature>
<feature type="transmembrane region" description="Helical" evidence="7">
    <location>
        <begin position="136"/>
        <end position="160"/>
    </location>
</feature>
<comment type="subcellular location">
    <subcellularLocation>
        <location evidence="1">Cell membrane</location>
        <topology evidence="1">Multi-pass membrane protein</topology>
    </subcellularLocation>
</comment>
<sequence length="422" mass="44823">MRKMNPGERAILVSASFGHVMCHVNMLVFPALALPLAGRYGMPLAHVLGLSFHMYLLFGLTALPWGMAADRLGGRLLMAVFYAGSCLSCLSAGLWMDSPFLFSLSLSALGLFAGIYHPAALGMISKGISQMGMAMGYNGIFGSLGVAGAPLLAGALNWLWGPKAAYIGLGGINLLGLVLMLAFPIPVLEKGGGPKDEGEGNGNLKAFLVLLAAMTLGGVAYRGATVILPAYMELRAESVFEWLSGFFVGNFSENLAATALVSLVYLASMAGQYAGGRAAGRPNLKIRYLFFHAMTVPAAFLMAAASDIPLAALGMVYFFFLLGMQPIENTLVARLTPKKLHHSAYGVKFVMTFGVGALAVKMVERIEAAHGIQWVFPALGAVSVLLVGAIGVLFVFDRGDEKQIDRIKRRGIKKNAAHDRKS</sequence>
<evidence type="ECO:0000313" key="8">
    <source>
        <dbReference type="EMBL" id="VEN74406.1"/>
    </source>
</evidence>
<feature type="transmembrane region" description="Helical" evidence="7">
    <location>
        <begin position="102"/>
        <end position="124"/>
    </location>
</feature>
<evidence type="ECO:0000256" key="5">
    <source>
        <dbReference type="ARBA" id="ARBA00022989"/>
    </source>
</evidence>
<dbReference type="EMBL" id="CAACVI010000023">
    <property type="protein sequence ID" value="VEN74406.1"/>
    <property type="molecule type" value="Genomic_DNA"/>
</dbReference>
<evidence type="ECO:0000256" key="1">
    <source>
        <dbReference type="ARBA" id="ARBA00004651"/>
    </source>
</evidence>
<feature type="transmembrane region" description="Helical" evidence="7">
    <location>
        <begin position="76"/>
        <end position="96"/>
    </location>
</feature>
<dbReference type="SUPFAM" id="SSF103473">
    <property type="entry name" value="MFS general substrate transporter"/>
    <property type="match status" value="1"/>
</dbReference>
<evidence type="ECO:0000256" key="7">
    <source>
        <dbReference type="SAM" id="Phobius"/>
    </source>
</evidence>
<dbReference type="InterPro" id="IPR011701">
    <property type="entry name" value="MFS"/>
</dbReference>
<proteinExistence type="predicted"/>
<dbReference type="Pfam" id="PF07690">
    <property type="entry name" value="MFS_1"/>
    <property type="match status" value="1"/>
</dbReference>
<feature type="transmembrane region" description="Helical" evidence="7">
    <location>
        <begin position="311"/>
        <end position="333"/>
    </location>
</feature>
<evidence type="ECO:0000256" key="4">
    <source>
        <dbReference type="ARBA" id="ARBA00022692"/>
    </source>
</evidence>
<organism evidence="8">
    <name type="scientific">uncultured Desulfobacteraceae bacterium</name>
    <dbReference type="NCBI Taxonomy" id="218296"/>
    <lineage>
        <taxon>Bacteria</taxon>
        <taxon>Pseudomonadati</taxon>
        <taxon>Thermodesulfobacteriota</taxon>
        <taxon>Desulfobacteria</taxon>
        <taxon>Desulfobacterales</taxon>
        <taxon>Desulfobacteraceae</taxon>
        <taxon>environmental samples</taxon>
    </lineage>
</organism>
<keyword evidence="2" id="KW-0813">Transport</keyword>